<evidence type="ECO:0000313" key="2">
    <source>
        <dbReference type="EMBL" id="KNC27775.1"/>
    </source>
</evidence>
<dbReference type="EMBL" id="JRES01000846">
    <property type="protein sequence ID" value="KNC27775.1"/>
    <property type="molecule type" value="Genomic_DNA"/>
</dbReference>
<keyword evidence="3" id="KW-1185">Reference proteome</keyword>
<organism evidence="2 3">
    <name type="scientific">Lucilia cuprina</name>
    <name type="common">Green bottle fly</name>
    <name type="synonym">Australian sheep blowfly</name>
    <dbReference type="NCBI Taxonomy" id="7375"/>
    <lineage>
        <taxon>Eukaryota</taxon>
        <taxon>Metazoa</taxon>
        <taxon>Ecdysozoa</taxon>
        <taxon>Arthropoda</taxon>
        <taxon>Hexapoda</taxon>
        <taxon>Insecta</taxon>
        <taxon>Pterygota</taxon>
        <taxon>Neoptera</taxon>
        <taxon>Endopterygota</taxon>
        <taxon>Diptera</taxon>
        <taxon>Brachycera</taxon>
        <taxon>Muscomorpha</taxon>
        <taxon>Oestroidea</taxon>
        <taxon>Calliphoridae</taxon>
        <taxon>Luciliinae</taxon>
        <taxon>Lucilia</taxon>
    </lineage>
</organism>
<dbReference type="Proteomes" id="UP000037069">
    <property type="component" value="Unassembled WGS sequence"/>
</dbReference>
<gene>
    <name evidence="2" type="ORF">FF38_03563</name>
</gene>
<feature type="compositionally biased region" description="Basic and acidic residues" evidence="1">
    <location>
        <begin position="107"/>
        <end position="123"/>
    </location>
</feature>
<evidence type="ECO:0000256" key="1">
    <source>
        <dbReference type="SAM" id="MobiDB-lite"/>
    </source>
</evidence>
<feature type="region of interest" description="Disordered" evidence="1">
    <location>
        <begin position="101"/>
        <end position="143"/>
    </location>
</feature>
<proteinExistence type="predicted"/>
<name>A0A0L0C658_LUCCU</name>
<evidence type="ECO:0000313" key="3">
    <source>
        <dbReference type="Proteomes" id="UP000037069"/>
    </source>
</evidence>
<feature type="compositionally biased region" description="Basic and acidic residues" evidence="1">
    <location>
        <begin position="130"/>
        <end position="143"/>
    </location>
</feature>
<sequence length="184" mass="21456">MPLVRSIGNIPVEVDRDTKIFPIDQEAGGDAQTPANSIRRPMTRLQARREAIEQENVEENIRHRVENSLEGFRSEMTNMIAESFRNLSLTNREPVVGQERLVLTEQETSRRTERDSRDDGRETLRHHHNGRDNSEDRHLNTNFDRNSDRVLNKIRNWKVRFTGDSGDFGLLCEHVHILFEGKAW</sequence>
<protein>
    <submittedName>
        <fullName evidence="2">Uncharacterized protein</fullName>
    </submittedName>
</protein>
<dbReference type="AlphaFoldDB" id="A0A0L0C658"/>
<comment type="caution">
    <text evidence="2">The sequence shown here is derived from an EMBL/GenBank/DDBJ whole genome shotgun (WGS) entry which is preliminary data.</text>
</comment>
<accession>A0A0L0C658</accession>
<reference evidence="2 3" key="1">
    <citation type="journal article" date="2015" name="Nat. Commun.">
        <title>Lucilia cuprina genome unlocks parasitic fly biology to underpin future interventions.</title>
        <authorList>
            <person name="Anstead C.A."/>
            <person name="Korhonen P.K."/>
            <person name="Young N.D."/>
            <person name="Hall R.S."/>
            <person name="Jex A.R."/>
            <person name="Murali S.C."/>
            <person name="Hughes D.S."/>
            <person name="Lee S.F."/>
            <person name="Perry T."/>
            <person name="Stroehlein A.J."/>
            <person name="Ansell B.R."/>
            <person name="Breugelmans B."/>
            <person name="Hofmann A."/>
            <person name="Qu J."/>
            <person name="Dugan S."/>
            <person name="Lee S.L."/>
            <person name="Chao H."/>
            <person name="Dinh H."/>
            <person name="Han Y."/>
            <person name="Doddapaneni H.V."/>
            <person name="Worley K.C."/>
            <person name="Muzny D.M."/>
            <person name="Ioannidis P."/>
            <person name="Waterhouse R.M."/>
            <person name="Zdobnov E.M."/>
            <person name="James P.J."/>
            <person name="Bagnall N.H."/>
            <person name="Kotze A.C."/>
            <person name="Gibbs R.A."/>
            <person name="Richards S."/>
            <person name="Batterham P."/>
            <person name="Gasser R.B."/>
        </authorList>
    </citation>
    <scope>NUCLEOTIDE SEQUENCE [LARGE SCALE GENOMIC DNA]</scope>
    <source>
        <strain evidence="2 3">LS</strain>
        <tissue evidence="2">Full body</tissue>
    </source>
</reference>